<evidence type="ECO:0000313" key="3">
    <source>
        <dbReference type="Proteomes" id="UP001209257"/>
    </source>
</evidence>
<accession>A0ABT2VTD6</accession>
<reference evidence="3" key="1">
    <citation type="submission" date="2023-07" db="EMBL/GenBank/DDBJ databases">
        <title>Study on multiphase classification of strain Alteromonas salexigens isolated from the Yellow Sea.</title>
        <authorList>
            <person name="Sun L."/>
        </authorList>
    </citation>
    <scope>NUCLEOTIDE SEQUENCE [LARGE SCALE GENOMIC DNA]</scope>
    <source>
        <strain evidence="3">ASW11-19</strain>
    </source>
</reference>
<comment type="caution">
    <text evidence="2">The sequence shown here is derived from an EMBL/GenBank/DDBJ whole genome shotgun (WGS) entry which is preliminary data.</text>
</comment>
<evidence type="ECO:0000259" key="1">
    <source>
        <dbReference type="Pfam" id="PF14238"/>
    </source>
</evidence>
<evidence type="ECO:0000313" key="2">
    <source>
        <dbReference type="EMBL" id="MCU7555703.1"/>
    </source>
</evidence>
<dbReference type="EMBL" id="JAOTJC010000012">
    <property type="protein sequence ID" value="MCU7555703.1"/>
    <property type="molecule type" value="Genomic_DNA"/>
</dbReference>
<proteinExistence type="predicted"/>
<gene>
    <name evidence="2" type="ORF">OCL06_13990</name>
</gene>
<protein>
    <submittedName>
        <fullName evidence="2">DUF4340 domain-containing protein</fullName>
    </submittedName>
</protein>
<name>A0ABT2VTD6_9ALTE</name>
<dbReference type="Proteomes" id="UP001209257">
    <property type="component" value="Unassembled WGS sequence"/>
</dbReference>
<dbReference type="Pfam" id="PF14238">
    <property type="entry name" value="DUF4340"/>
    <property type="match status" value="1"/>
</dbReference>
<dbReference type="RefSeq" id="WP_262995612.1">
    <property type="nucleotide sequence ID" value="NZ_JAOTJC010000012.1"/>
</dbReference>
<feature type="domain" description="DUF4340" evidence="1">
    <location>
        <begin position="75"/>
        <end position="218"/>
    </location>
</feature>
<sequence length="330" mass="36111">MMTRTAVLLILVVLTVGGAYWLSLDNASPGVAEEHRWLNEFSAQASSINAVTVSNAQGVLFAATQINGDWMATHVDANQAFPVNRQALGELVSTLRQTSVVEPKTASAEYYPRLGVEPLSSADAQGTLVELGTGKQRWAVIVGNTATNGMGQYVREQQADISYLIDASVPLPSSATDWLISDVLPFGAAEVAGIEITHADNRKITLSRNDDDMAAPWRWQQQPRNRTLTYPGVLAQSVADIVDIRYAGVAPYIQEEWEQRALLGNVRITLKSGSEVVAYLAEADEAGAYRLWISTPDNPQWISDWVFELSDFQAAPFRLTADDLLQSEDK</sequence>
<keyword evidence="3" id="KW-1185">Reference proteome</keyword>
<dbReference type="InterPro" id="IPR025641">
    <property type="entry name" value="DUF4340"/>
</dbReference>
<organism evidence="2 3">
    <name type="scientific">Alteromonas salexigens</name>
    <dbReference type="NCBI Taxonomy" id="2982530"/>
    <lineage>
        <taxon>Bacteria</taxon>
        <taxon>Pseudomonadati</taxon>
        <taxon>Pseudomonadota</taxon>
        <taxon>Gammaproteobacteria</taxon>
        <taxon>Alteromonadales</taxon>
        <taxon>Alteromonadaceae</taxon>
        <taxon>Alteromonas/Salinimonas group</taxon>
        <taxon>Alteromonas</taxon>
    </lineage>
</organism>